<organism evidence="8 9">
    <name type="scientific">Pyrus ussuriensis x Pyrus communis</name>
    <dbReference type="NCBI Taxonomy" id="2448454"/>
    <lineage>
        <taxon>Eukaryota</taxon>
        <taxon>Viridiplantae</taxon>
        <taxon>Streptophyta</taxon>
        <taxon>Embryophyta</taxon>
        <taxon>Tracheophyta</taxon>
        <taxon>Spermatophyta</taxon>
        <taxon>Magnoliopsida</taxon>
        <taxon>eudicotyledons</taxon>
        <taxon>Gunneridae</taxon>
        <taxon>Pentapetalae</taxon>
        <taxon>rosids</taxon>
        <taxon>fabids</taxon>
        <taxon>Rosales</taxon>
        <taxon>Rosaceae</taxon>
        <taxon>Amygdaloideae</taxon>
        <taxon>Maleae</taxon>
        <taxon>Pyrus</taxon>
    </lineage>
</organism>
<feature type="active site" description="Nucleophile" evidence="5">
    <location>
        <position position="9"/>
    </location>
</feature>
<protein>
    <submittedName>
        <fullName evidence="8">Inorganic pyrophosphatase 3</fullName>
    </submittedName>
</protein>
<name>A0A5N5GS22_9ROSA</name>
<proteinExistence type="predicted"/>
<evidence type="ECO:0000313" key="9">
    <source>
        <dbReference type="Proteomes" id="UP000327157"/>
    </source>
</evidence>
<evidence type="ECO:0000256" key="2">
    <source>
        <dbReference type="ARBA" id="ARBA00022723"/>
    </source>
</evidence>
<feature type="binding site" evidence="7">
    <location>
        <position position="9"/>
    </location>
    <ligand>
        <name>Mg(2+)</name>
        <dbReference type="ChEBI" id="CHEBI:18420"/>
    </ligand>
</feature>
<evidence type="ECO:0000256" key="3">
    <source>
        <dbReference type="ARBA" id="ARBA00022801"/>
    </source>
</evidence>
<keyword evidence="3" id="KW-0378">Hydrolase</keyword>
<feature type="binding site" evidence="7">
    <location>
        <position position="11"/>
    </location>
    <ligand>
        <name>Mg(2+)</name>
        <dbReference type="ChEBI" id="CHEBI:18420"/>
    </ligand>
</feature>
<feature type="binding site" evidence="6">
    <location>
        <position position="20"/>
    </location>
    <ligand>
        <name>substrate</name>
    </ligand>
</feature>
<evidence type="ECO:0000256" key="5">
    <source>
        <dbReference type="PIRSR" id="PIRSR031051-1"/>
    </source>
</evidence>
<feature type="binding site" evidence="6">
    <location>
        <position position="95"/>
    </location>
    <ligand>
        <name>substrate</name>
    </ligand>
</feature>
<keyword evidence="9" id="KW-1185">Reference proteome</keyword>
<dbReference type="AlphaFoldDB" id="A0A5N5GS22"/>
<keyword evidence="2 7" id="KW-0479">Metal-binding</keyword>
<evidence type="ECO:0000256" key="7">
    <source>
        <dbReference type="PIRSR" id="PIRSR031051-3"/>
    </source>
</evidence>
<feature type="active site" description="Proton donor" evidence="5">
    <location>
        <position position="11"/>
    </location>
</feature>
<sequence>MAGIVVVFDFDRTLIDGDSDSWVVTEMGLTQLFNEIRSTLPWNSLMDRMTEELHLQGKTSEDIKECLKRIPMHPGVTAAIKSAHASGCDLRIVSDANRFFIEAILECHGLLGCFSQIVTNPTSVEQDGRLRIFPHCDLGSSFHGCNLCPPNLCKGVVIDQIRASVSANGRKRFVYLGDGRNDYCPSLRLVEGDHVMPRKDYALWKRICSNPVLIKADIHEWSDGEELGKTLLHLIHRISSEENQM</sequence>
<dbReference type="InterPro" id="IPR016965">
    <property type="entry name" value="Pase_PHOSPHO-typ"/>
</dbReference>
<dbReference type="OrthoDB" id="10267182at2759"/>
<dbReference type="InterPro" id="IPR006384">
    <property type="entry name" value="HAD_hydro_PyrdxlP_Pase-like"/>
</dbReference>
<dbReference type="InterPro" id="IPR023214">
    <property type="entry name" value="HAD_sf"/>
</dbReference>
<reference evidence="9" key="2">
    <citation type="submission" date="2019-10" db="EMBL/GenBank/DDBJ databases">
        <title>A de novo genome assembly of a pear dwarfing rootstock.</title>
        <authorList>
            <person name="Wang F."/>
            <person name="Wang J."/>
            <person name="Li S."/>
            <person name="Zhang Y."/>
            <person name="Fang M."/>
            <person name="Ma L."/>
            <person name="Zhao Y."/>
            <person name="Jiang S."/>
        </authorList>
    </citation>
    <scope>NUCLEOTIDE SEQUENCE [LARGE SCALE GENOMIC DNA]</scope>
</reference>
<feature type="binding site" evidence="7">
    <location>
        <position position="178"/>
    </location>
    <ligand>
        <name>Mg(2+)</name>
        <dbReference type="ChEBI" id="CHEBI:18420"/>
    </ligand>
</feature>
<gene>
    <name evidence="8" type="ORF">D8674_014265</name>
</gene>
<dbReference type="Proteomes" id="UP000327157">
    <property type="component" value="Chromosome 15"/>
</dbReference>
<dbReference type="Gene3D" id="3.40.50.1000">
    <property type="entry name" value="HAD superfamily/HAD-like"/>
    <property type="match status" value="1"/>
</dbReference>
<evidence type="ECO:0000313" key="8">
    <source>
        <dbReference type="EMBL" id="KAB2618396.1"/>
    </source>
</evidence>
<dbReference type="GO" id="GO:0046872">
    <property type="term" value="F:metal ion binding"/>
    <property type="evidence" value="ECO:0007669"/>
    <property type="project" value="UniProtKB-KW"/>
</dbReference>
<comment type="caution">
    <text evidence="8">The sequence shown here is derived from an EMBL/GenBank/DDBJ whole genome shotgun (WGS) entry which is preliminary data.</text>
</comment>
<dbReference type="NCBIfam" id="TIGR01489">
    <property type="entry name" value="DKMTPPase-SF"/>
    <property type="match status" value="1"/>
</dbReference>
<dbReference type="GO" id="GO:0016791">
    <property type="term" value="F:phosphatase activity"/>
    <property type="evidence" value="ECO:0007669"/>
    <property type="project" value="InterPro"/>
</dbReference>
<dbReference type="Pfam" id="PF06888">
    <property type="entry name" value="Put_Phosphatase"/>
    <property type="match status" value="1"/>
</dbReference>
<comment type="cofactor">
    <cofactor evidence="1 7">
        <name>Mg(2+)</name>
        <dbReference type="ChEBI" id="CHEBI:18420"/>
    </cofactor>
</comment>
<reference evidence="8 9" key="3">
    <citation type="submission" date="2019-11" db="EMBL/GenBank/DDBJ databases">
        <title>A de novo genome assembly of a pear dwarfing rootstock.</title>
        <authorList>
            <person name="Wang F."/>
            <person name="Wang J."/>
            <person name="Li S."/>
            <person name="Zhang Y."/>
            <person name="Fang M."/>
            <person name="Ma L."/>
            <person name="Zhao Y."/>
            <person name="Jiang S."/>
        </authorList>
    </citation>
    <scope>NUCLEOTIDE SEQUENCE [LARGE SCALE GENOMIC DNA]</scope>
    <source>
        <strain evidence="8">S2</strain>
        <tissue evidence="8">Leaf</tissue>
    </source>
</reference>
<dbReference type="SUPFAM" id="SSF56784">
    <property type="entry name" value="HAD-like"/>
    <property type="match status" value="1"/>
</dbReference>
<dbReference type="EMBL" id="SMOL01000401">
    <property type="protein sequence ID" value="KAB2618396.1"/>
    <property type="molecule type" value="Genomic_DNA"/>
</dbReference>
<dbReference type="PANTHER" id="PTHR20889:SF19">
    <property type="entry name" value="THIAMINE PHOSPHATE PHOSPHATASE-LIKE PROTEIN"/>
    <property type="match status" value="1"/>
</dbReference>
<evidence type="ECO:0000256" key="1">
    <source>
        <dbReference type="ARBA" id="ARBA00001946"/>
    </source>
</evidence>
<evidence type="ECO:0000256" key="6">
    <source>
        <dbReference type="PIRSR" id="PIRSR031051-2"/>
    </source>
</evidence>
<dbReference type="PIRSF" id="PIRSF031051">
    <property type="entry name" value="PyrdxlP_Pase_PHOSPHO2"/>
    <property type="match status" value="1"/>
</dbReference>
<reference evidence="8 9" key="1">
    <citation type="submission" date="2019-09" db="EMBL/GenBank/DDBJ databases">
        <authorList>
            <person name="Ou C."/>
        </authorList>
    </citation>
    <scope>NUCLEOTIDE SEQUENCE [LARGE SCALE GENOMIC DNA]</scope>
    <source>
        <strain evidence="8">S2</strain>
        <tissue evidence="8">Leaf</tissue>
    </source>
</reference>
<keyword evidence="4 7" id="KW-0460">Magnesium</keyword>
<accession>A0A5N5GS22</accession>
<evidence type="ECO:0000256" key="4">
    <source>
        <dbReference type="ARBA" id="ARBA00022842"/>
    </source>
</evidence>
<dbReference type="PANTHER" id="PTHR20889">
    <property type="entry name" value="PHOSPHATASE, ORPHAN 1, 2"/>
    <property type="match status" value="1"/>
</dbReference>
<dbReference type="NCBIfam" id="TIGR01488">
    <property type="entry name" value="HAD-SF-IB"/>
    <property type="match status" value="1"/>
</dbReference>
<dbReference type="InterPro" id="IPR036412">
    <property type="entry name" value="HAD-like_sf"/>
</dbReference>